<feature type="transmembrane region" description="Helical" evidence="7">
    <location>
        <begin position="232"/>
        <end position="250"/>
    </location>
</feature>
<feature type="transmembrane region" description="Helical" evidence="7">
    <location>
        <begin position="21"/>
        <end position="39"/>
    </location>
</feature>
<evidence type="ECO:0000256" key="6">
    <source>
        <dbReference type="SAM" id="MobiDB-lite"/>
    </source>
</evidence>
<keyword evidence="5 7" id="KW-0472">Membrane</keyword>
<dbReference type="InterPro" id="IPR001851">
    <property type="entry name" value="ABC_transp_permease"/>
</dbReference>
<gene>
    <name evidence="8" type="ORF">GCM10009838_75970</name>
</gene>
<dbReference type="PANTHER" id="PTHR32196">
    <property type="entry name" value="ABC TRANSPORTER PERMEASE PROTEIN YPHD-RELATED-RELATED"/>
    <property type="match status" value="1"/>
</dbReference>
<feature type="region of interest" description="Disordered" evidence="6">
    <location>
        <begin position="343"/>
        <end position="366"/>
    </location>
</feature>
<feature type="transmembrane region" description="Helical" evidence="7">
    <location>
        <begin position="142"/>
        <end position="161"/>
    </location>
</feature>
<keyword evidence="4 7" id="KW-1133">Transmembrane helix</keyword>
<evidence type="ECO:0000256" key="3">
    <source>
        <dbReference type="ARBA" id="ARBA00022692"/>
    </source>
</evidence>
<reference evidence="8 9" key="1">
    <citation type="journal article" date="2019" name="Int. J. Syst. Evol. Microbiol.">
        <title>The Global Catalogue of Microorganisms (GCM) 10K type strain sequencing project: providing services to taxonomists for standard genome sequencing and annotation.</title>
        <authorList>
            <consortium name="The Broad Institute Genomics Platform"/>
            <consortium name="The Broad Institute Genome Sequencing Center for Infectious Disease"/>
            <person name="Wu L."/>
            <person name="Ma J."/>
        </authorList>
    </citation>
    <scope>NUCLEOTIDE SEQUENCE [LARGE SCALE GENOMIC DNA]</scope>
    <source>
        <strain evidence="8 9">JCM 16013</strain>
    </source>
</reference>
<comment type="caution">
    <text evidence="8">The sequence shown here is derived from an EMBL/GenBank/DDBJ whole genome shotgun (WGS) entry which is preliminary data.</text>
</comment>
<keyword evidence="2" id="KW-1003">Cell membrane</keyword>
<evidence type="ECO:0000256" key="7">
    <source>
        <dbReference type="SAM" id="Phobius"/>
    </source>
</evidence>
<accession>A0ABN2T5S3</accession>
<keyword evidence="9" id="KW-1185">Reference proteome</keyword>
<evidence type="ECO:0000256" key="1">
    <source>
        <dbReference type="ARBA" id="ARBA00004651"/>
    </source>
</evidence>
<evidence type="ECO:0000313" key="9">
    <source>
        <dbReference type="Proteomes" id="UP001499854"/>
    </source>
</evidence>
<dbReference type="CDD" id="cd06579">
    <property type="entry name" value="TM_PBP1_transp_AraH_like"/>
    <property type="match status" value="1"/>
</dbReference>
<feature type="transmembrane region" description="Helical" evidence="7">
    <location>
        <begin position="181"/>
        <end position="200"/>
    </location>
</feature>
<keyword evidence="3 7" id="KW-0812">Transmembrane</keyword>
<dbReference type="Pfam" id="PF02653">
    <property type="entry name" value="BPD_transp_2"/>
    <property type="match status" value="1"/>
</dbReference>
<name>A0ABN2T5S3_9ACTN</name>
<organism evidence="8 9">
    <name type="scientific">Catenulispora subtropica</name>
    <dbReference type="NCBI Taxonomy" id="450798"/>
    <lineage>
        <taxon>Bacteria</taxon>
        <taxon>Bacillati</taxon>
        <taxon>Actinomycetota</taxon>
        <taxon>Actinomycetes</taxon>
        <taxon>Catenulisporales</taxon>
        <taxon>Catenulisporaceae</taxon>
        <taxon>Catenulispora</taxon>
    </lineage>
</organism>
<comment type="subcellular location">
    <subcellularLocation>
        <location evidence="1">Cell membrane</location>
        <topology evidence="1">Multi-pass membrane protein</topology>
    </subcellularLocation>
</comment>
<feature type="transmembrane region" description="Helical" evidence="7">
    <location>
        <begin position="59"/>
        <end position="77"/>
    </location>
</feature>
<proteinExistence type="predicted"/>
<feature type="transmembrane region" description="Helical" evidence="7">
    <location>
        <begin position="108"/>
        <end position="130"/>
    </location>
</feature>
<evidence type="ECO:0000256" key="4">
    <source>
        <dbReference type="ARBA" id="ARBA00022989"/>
    </source>
</evidence>
<dbReference type="RefSeq" id="WP_344662044.1">
    <property type="nucleotide sequence ID" value="NZ_BAAAQM010000065.1"/>
</dbReference>
<dbReference type="PANTHER" id="PTHR32196:SF19">
    <property type="entry name" value="GALACTOFURANOSE TRANSPORTER PERMEASE PROTEIN YTFT"/>
    <property type="match status" value="1"/>
</dbReference>
<dbReference type="Proteomes" id="UP001499854">
    <property type="component" value="Unassembled WGS sequence"/>
</dbReference>
<evidence type="ECO:0000256" key="2">
    <source>
        <dbReference type="ARBA" id="ARBA00022475"/>
    </source>
</evidence>
<feature type="transmembrane region" description="Helical" evidence="7">
    <location>
        <begin position="84"/>
        <end position="102"/>
    </location>
</feature>
<feature type="transmembrane region" description="Helical" evidence="7">
    <location>
        <begin position="270"/>
        <end position="297"/>
    </location>
</feature>
<sequence length="366" mass="37601">MTTLLQEVRTRDWSAITGRKLFWPLLILVALMLFNLPFTPNFFAVGVRHGNLYGSVVNILNFGAKTVLVALGMTLVIATGGIDLSVGAVMAIAGAVACKVITDAPDQNSLSVVFTAIGLALAAGAAAGLFNGVMVARAGVQPIIATLVLMVAGRGIAQLVTDGRVLTESSRPFGRIGGFSFGVPTDVLLVVVLVAATSALTRRTAFGLLVEAVGGNSEASRLAGVRSRRIKLMVYLFCALCAATAGLVDASTLPGADANHSGLWIELDAILAVVIGGTPLTGGRFSIGGTVVGALILQTLKTTIFTIGIPSQANMVFEAGVVIIICLLQSEDFRDRAAALVGGRGRGRPARVPAGPSEPASVEVAP</sequence>
<evidence type="ECO:0000313" key="8">
    <source>
        <dbReference type="EMBL" id="GAA1999381.1"/>
    </source>
</evidence>
<dbReference type="EMBL" id="BAAAQM010000065">
    <property type="protein sequence ID" value="GAA1999381.1"/>
    <property type="molecule type" value="Genomic_DNA"/>
</dbReference>
<evidence type="ECO:0000256" key="5">
    <source>
        <dbReference type="ARBA" id="ARBA00023136"/>
    </source>
</evidence>
<protein>
    <submittedName>
        <fullName evidence="8">ABC transporter permease</fullName>
    </submittedName>
</protein>